<accession>A0A6C0J0Z4</accession>
<evidence type="ECO:0000256" key="2">
    <source>
        <dbReference type="SAM" id="Phobius"/>
    </source>
</evidence>
<name>A0A6C0J0Z4_9ZZZZ</name>
<keyword evidence="1" id="KW-0175">Coiled coil</keyword>
<sequence length="266" mass="29971">MPVDSNQTETQSILSSLSDILNLDIIKNNSGLDSGTTSLQDRVDNLKTNIKNADDANNKLLLKQTEVKEIIEDEKTRIQSNIDSTENNLTTKKRLIEFNESNRLRTEQYNNILYIFVITLFIIVVIIIGGRQIEFLPDIIPQILVIIIGSISAVKIFQMYYDINKRSHLDYNKLSLDKPVIDSPEQITRTKEKAAKSGDLLGSISTGGCVGAECCDVDTVWNESSRKCTIIPAENTQQGFTTERLKYNHNIVPPNSPNEFNEYSKV</sequence>
<feature type="transmembrane region" description="Helical" evidence="2">
    <location>
        <begin position="112"/>
        <end position="133"/>
    </location>
</feature>
<feature type="coiled-coil region" evidence="1">
    <location>
        <begin position="36"/>
        <end position="88"/>
    </location>
</feature>
<evidence type="ECO:0000256" key="1">
    <source>
        <dbReference type="SAM" id="Coils"/>
    </source>
</evidence>
<keyword evidence="2" id="KW-1133">Transmembrane helix</keyword>
<keyword evidence="2" id="KW-0472">Membrane</keyword>
<feature type="transmembrane region" description="Helical" evidence="2">
    <location>
        <begin position="139"/>
        <end position="157"/>
    </location>
</feature>
<reference evidence="3" key="1">
    <citation type="journal article" date="2020" name="Nature">
        <title>Giant virus diversity and host interactions through global metagenomics.</title>
        <authorList>
            <person name="Schulz F."/>
            <person name="Roux S."/>
            <person name="Paez-Espino D."/>
            <person name="Jungbluth S."/>
            <person name="Walsh D.A."/>
            <person name="Denef V.J."/>
            <person name="McMahon K.D."/>
            <person name="Konstantinidis K.T."/>
            <person name="Eloe-Fadrosh E.A."/>
            <person name="Kyrpides N.C."/>
            <person name="Woyke T."/>
        </authorList>
    </citation>
    <scope>NUCLEOTIDE SEQUENCE</scope>
    <source>
        <strain evidence="3">GVMAG-M-3300025699-48</strain>
    </source>
</reference>
<keyword evidence="2" id="KW-0812">Transmembrane</keyword>
<dbReference type="EMBL" id="MN740307">
    <property type="protein sequence ID" value="QHT99324.1"/>
    <property type="molecule type" value="Genomic_DNA"/>
</dbReference>
<evidence type="ECO:0000313" key="3">
    <source>
        <dbReference type="EMBL" id="QHT99324.1"/>
    </source>
</evidence>
<proteinExistence type="predicted"/>
<protein>
    <submittedName>
        <fullName evidence="3">Uncharacterized protein</fullName>
    </submittedName>
</protein>
<dbReference type="AlphaFoldDB" id="A0A6C0J0Z4"/>
<organism evidence="3">
    <name type="scientific">viral metagenome</name>
    <dbReference type="NCBI Taxonomy" id="1070528"/>
    <lineage>
        <taxon>unclassified sequences</taxon>
        <taxon>metagenomes</taxon>
        <taxon>organismal metagenomes</taxon>
    </lineage>
</organism>